<keyword evidence="15" id="KW-0418">Kinase</keyword>
<dbReference type="AlphaFoldDB" id="A0AA88XU44"/>
<dbReference type="FunFam" id="3.30.200.20:FF:000235">
    <property type="entry name" value="serine/threonine-protein kinase STK11"/>
    <property type="match status" value="1"/>
</dbReference>
<sequence length="417" mass="47720">MAENVLVPQAIPLAPDEYNVVSDHIGELAFINDDGDDLPNFFRRVDSQEIVYQPRRRKAKLVGKYLFGDVLGEGSYGKVKEALDTETLQRRAVKIVKKRTLRKIPNGELNVQREIQLLKRLRHKHVIKLVDFIYNEEKQKKYMVMEYCVGELQELLESTPEKKFPIFQAHCYFSQLIDGLEYLHSHGVVHKDIKPGNLLLSREEILKITDLGVAEAIDWFDSGDECHTSQGSPAFQPPEIANGQEMFTGFKVDVWSSGVTLYNMATALYPFEGDNIYKLFENIGKGKYTIPDSVDDKLRSLLEGMLQYKAEDRLTIQQIKHHDWVRRKHPTTPGKVKFKSLGDDGDTLRSLSIIPYLEDLHCSDQSDEEYDDEQIFSEPHYNNSSKNNKAVVSEPSTDVKQKKKKHKGGLLSSCKQS</sequence>
<evidence type="ECO:0000256" key="1">
    <source>
        <dbReference type="ARBA" id="ARBA00001936"/>
    </source>
</evidence>
<keyword evidence="13 24" id="KW-0547">Nucleotide-binding</keyword>
<organism evidence="28 29">
    <name type="scientific">Pinctada imbricata</name>
    <name type="common">Atlantic pearl-oyster</name>
    <name type="synonym">Pinctada martensii</name>
    <dbReference type="NCBI Taxonomy" id="66713"/>
    <lineage>
        <taxon>Eukaryota</taxon>
        <taxon>Metazoa</taxon>
        <taxon>Spiralia</taxon>
        <taxon>Lophotrochozoa</taxon>
        <taxon>Mollusca</taxon>
        <taxon>Bivalvia</taxon>
        <taxon>Autobranchia</taxon>
        <taxon>Pteriomorphia</taxon>
        <taxon>Pterioida</taxon>
        <taxon>Pterioidea</taxon>
        <taxon>Pteriidae</taxon>
        <taxon>Pinctada</taxon>
    </lineage>
</organism>
<evidence type="ECO:0000256" key="15">
    <source>
        <dbReference type="ARBA" id="ARBA00022777"/>
    </source>
</evidence>
<evidence type="ECO:0000256" key="24">
    <source>
        <dbReference type="PROSITE-ProRule" id="PRU10141"/>
    </source>
</evidence>
<proteinExistence type="inferred from homology"/>
<keyword evidence="14" id="KW-0227">DNA damage</keyword>
<keyword evidence="29" id="KW-1185">Reference proteome</keyword>
<evidence type="ECO:0000256" key="17">
    <source>
        <dbReference type="ARBA" id="ARBA00022842"/>
    </source>
</evidence>
<dbReference type="GO" id="GO:0005634">
    <property type="term" value="C:nucleus"/>
    <property type="evidence" value="ECO:0007669"/>
    <property type="project" value="UniProtKB-SubCell"/>
</dbReference>
<dbReference type="Proteomes" id="UP001186944">
    <property type="component" value="Unassembled WGS sequence"/>
</dbReference>
<evidence type="ECO:0000256" key="10">
    <source>
        <dbReference type="ARBA" id="ARBA00022679"/>
    </source>
</evidence>
<evidence type="ECO:0000256" key="16">
    <source>
        <dbReference type="ARBA" id="ARBA00022840"/>
    </source>
</evidence>
<evidence type="ECO:0000256" key="18">
    <source>
        <dbReference type="ARBA" id="ARBA00023211"/>
    </source>
</evidence>
<comment type="cofactor">
    <cofactor evidence="2">
        <name>Mg(2+)</name>
        <dbReference type="ChEBI" id="CHEBI:18420"/>
    </cofactor>
</comment>
<evidence type="ECO:0000256" key="6">
    <source>
        <dbReference type="ARBA" id="ARBA00012513"/>
    </source>
</evidence>
<dbReference type="GO" id="GO:0005737">
    <property type="term" value="C:cytoplasm"/>
    <property type="evidence" value="ECO:0007669"/>
    <property type="project" value="UniProtKB-SubCell"/>
</dbReference>
<dbReference type="PROSITE" id="PS00107">
    <property type="entry name" value="PROTEIN_KINASE_ATP"/>
    <property type="match status" value="1"/>
</dbReference>
<keyword evidence="9" id="KW-0597">Phosphoprotein</keyword>
<dbReference type="GO" id="GO:0030010">
    <property type="term" value="P:establishment of cell polarity"/>
    <property type="evidence" value="ECO:0007669"/>
    <property type="project" value="InterPro"/>
</dbReference>
<evidence type="ECO:0000256" key="25">
    <source>
        <dbReference type="RuleBase" id="RU000304"/>
    </source>
</evidence>
<dbReference type="GO" id="GO:0005524">
    <property type="term" value="F:ATP binding"/>
    <property type="evidence" value="ECO:0007669"/>
    <property type="project" value="UniProtKB-UniRule"/>
</dbReference>
<evidence type="ECO:0000256" key="13">
    <source>
        <dbReference type="ARBA" id="ARBA00022741"/>
    </source>
</evidence>
<dbReference type="FunFam" id="1.10.510.10:FF:000245">
    <property type="entry name" value="serine/threonine-protein kinase STK11"/>
    <property type="match status" value="1"/>
</dbReference>
<dbReference type="PANTHER" id="PTHR24346:SF94">
    <property type="entry name" value="NON-SPECIFIC SERINE_THREONINE PROTEIN KINASE"/>
    <property type="match status" value="1"/>
</dbReference>
<dbReference type="GO" id="GO:0042593">
    <property type="term" value="P:glucose homeostasis"/>
    <property type="evidence" value="ECO:0007669"/>
    <property type="project" value="InterPro"/>
</dbReference>
<dbReference type="InterPro" id="IPR011009">
    <property type="entry name" value="Kinase-like_dom_sf"/>
</dbReference>
<keyword evidence="11" id="KW-0053">Apoptosis</keyword>
<feature type="domain" description="Protein kinase" evidence="27">
    <location>
        <begin position="65"/>
        <end position="325"/>
    </location>
</feature>
<dbReference type="EC" id="2.7.11.1" evidence="6"/>
<dbReference type="InterPro" id="IPR000719">
    <property type="entry name" value="Prot_kinase_dom"/>
</dbReference>
<evidence type="ECO:0000256" key="3">
    <source>
        <dbReference type="ARBA" id="ARBA00004123"/>
    </source>
</evidence>
<evidence type="ECO:0000259" key="27">
    <source>
        <dbReference type="PROSITE" id="PS50011"/>
    </source>
</evidence>
<dbReference type="CDD" id="cd14119">
    <property type="entry name" value="STKc_LKB1"/>
    <property type="match status" value="1"/>
</dbReference>
<dbReference type="PROSITE" id="PS50011">
    <property type="entry name" value="PROTEIN_KINASE_DOM"/>
    <property type="match status" value="1"/>
</dbReference>
<evidence type="ECO:0000256" key="4">
    <source>
        <dbReference type="ARBA" id="ARBA00004496"/>
    </source>
</evidence>
<dbReference type="PANTHER" id="PTHR24346">
    <property type="entry name" value="MAP/MICROTUBULE AFFINITY-REGULATING KINASE"/>
    <property type="match status" value="1"/>
</dbReference>
<keyword evidence="8 25" id="KW-0723">Serine/threonine-protein kinase</keyword>
<evidence type="ECO:0000256" key="14">
    <source>
        <dbReference type="ARBA" id="ARBA00022763"/>
    </source>
</evidence>
<dbReference type="GO" id="GO:0046872">
    <property type="term" value="F:metal ion binding"/>
    <property type="evidence" value="ECO:0007669"/>
    <property type="project" value="UniProtKB-KW"/>
</dbReference>
<dbReference type="InterPro" id="IPR017441">
    <property type="entry name" value="Protein_kinase_ATP_BS"/>
</dbReference>
<comment type="catalytic activity">
    <reaction evidence="21">
        <text>L-threonyl-[protein] + ATP = O-phospho-L-threonyl-[protein] + ADP + H(+)</text>
        <dbReference type="Rhea" id="RHEA:46608"/>
        <dbReference type="Rhea" id="RHEA-COMP:11060"/>
        <dbReference type="Rhea" id="RHEA-COMP:11605"/>
        <dbReference type="ChEBI" id="CHEBI:15378"/>
        <dbReference type="ChEBI" id="CHEBI:30013"/>
        <dbReference type="ChEBI" id="CHEBI:30616"/>
        <dbReference type="ChEBI" id="CHEBI:61977"/>
        <dbReference type="ChEBI" id="CHEBI:456216"/>
        <dbReference type="EC" id="2.7.11.1"/>
    </reaction>
</comment>
<dbReference type="GO" id="GO:0030295">
    <property type="term" value="F:protein kinase activator activity"/>
    <property type="evidence" value="ECO:0007669"/>
    <property type="project" value="InterPro"/>
</dbReference>
<dbReference type="InterPro" id="IPR039154">
    <property type="entry name" value="LKB1_c"/>
</dbReference>
<evidence type="ECO:0000256" key="19">
    <source>
        <dbReference type="ARBA" id="ARBA00023242"/>
    </source>
</evidence>
<name>A0AA88XU44_PINIB</name>
<evidence type="ECO:0000256" key="12">
    <source>
        <dbReference type="ARBA" id="ARBA00022723"/>
    </source>
</evidence>
<dbReference type="GO" id="GO:0006974">
    <property type="term" value="P:DNA damage response"/>
    <property type="evidence" value="ECO:0007669"/>
    <property type="project" value="UniProtKB-KW"/>
</dbReference>
<keyword evidence="7" id="KW-0963">Cytoplasm</keyword>
<keyword evidence="17" id="KW-0460">Magnesium</keyword>
<gene>
    <name evidence="28" type="ORF">FSP39_023761</name>
</gene>
<evidence type="ECO:0000256" key="26">
    <source>
        <dbReference type="SAM" id="MobiDB-lite"/>
    </source>
</evidence>
<evidence type="ECO:0000313" key="28">
    <source>
        <dbReference type="EMBL" id="KAK3091925.1"/>
    </source>
</evidence>
<dbReference type="Pfam" id="PF00069">
    <property type="entry name" value="Pkinase"/>
    <property type="match status" value="1"/>
</dbReference>
<evidence type="ECO:0000256" key="8">
    <source>
        <dbReference type="ARBA" id="ARBA00022527"/>
    </source>
</evidence>
<comment type="caution">
    <text evidence="28">The sequence shown here is derived from an EMBL/GenBank/DDBJ whole genome shotgun (WGS) entry which is preliminary data.</text>
</comment>
<dbReference type="GO" id="GO:0006915">
    <property type="term" value="P:apoptotic process"/>
    <property type="evidence" value="ECO:0007669"/>
    <property type="project" value="UniProtKB-KW"/>
</dbReference>
<dbReference type="GO" id="GO:0035556">
    <property type="term" value="P:intracellular signal transduction"/>
    <property type="evidence" value="ECO:0007669"/>
    <property type="project" value="TreeGrafter"/>
</dbReference>
<dbReference type="GO" id="GO:0001558">
    <property type="term" value="P:regulation of cell growth"/>
    <property type="evidence" value="ECO:0007669"/>
    <property type="project" value="InterPro"/>
</dbReference>
<accession>A0AA88XU44</accession>
<dbReference type="PROSITE" id="PS00108">
    <property type="entry name" value="PROTEIN_KINASE_ST"/>
    <property type="match status" value="1"/>
</dbReference>
<comment type="subcellular location">
    <subcellularLocation>
        <location evidence="4">Cytoplasm</location>
    </subcellularLocation>
    <subcellularLocation>
        <location evidence="3">Nucleus</location>
    </subcellularLocation>
</comment>
<keyword evidence="20" id="KW-0131">Cell cycle</keyword>
<feature type="binding site" evidence="24">
    <location>
        <position position="98"/>
    </location>
    <ligand>
        <name>ATP</name>
        <dbReference type="ChEBI" id="CHEBI:30616"/>
    </ligand>
</feature>
<evidence type="ECO:0000256" key="20">
    <source>
        <dbReference type="ARBA" id="ARBA00023306"/>
    </source>
</evidence>
<protein>
    <recommendedName>
        <fullName evidence="23">Serine/threonine-protein kinase STK11</fullName>
        <ecNumber evidence="6">2.7.11.1</ecNumber>
    </recommendedName>
</protein>
<dbReference type="EMBL" id="VSWD01000010">
    <property type="protein sequence ID" value="KAK3091925.1"/>
    <property type="molecule type" value="Genomic_DNA"/>
</dbReference>
<evidence type="ECO:0000256" key="11">
    <source>
        <dbReference type="ARBA" id="ARBA00022703"/>
    </source>
</evidence>
<reference evidence="28" key="1">
    <citation type="submission" date="2019-08" db="EMBL/GenBank/DDBJ databases">
        <title>The improved chromosome-level genome for the pearl oyster Pinctada fucata martensii using PacBio sequencing and Hi-C.</title>
        <authorList>
            <person name="Zheng Z."/>
        </authorList>
    </citation>
    <scope>NUCLEOTIDE SEQUENCE</scope>
    <source>
        <strain evidence="28">ZZ-2019</strain>
        <tissue evidence="28">Adductor muscle</tissue>
    </source>
</reference>
<comment type="cofactor">
    <cofactor evidence="1">
        <name>Mn(2+)</name>
        <dbReference type="ChEBI" id="CHEBI:29035"/>
    </cofactor>
</comment>
<dbReference type="SMART" id="SM00220">
    <property type="entry name" value="S_TKc"/>
    <property type="match status" value="1"/>
</dbReference>
<evidence type="ECO:0000313" key="29">
    <source>
        <dbReference type="Proteomes" id="UP001186944"/>
    </source>
</evidence>
<dbReference type="SUPFAM" id="SSF56112">
    <property type="entry name" value="Protein kinase-like (PK-like)"/>
    <property type="match status" value="1"/>
</dbReference>
<evidence type="ECO:0000256" key="7">
    <source>
        <dbReference type="ARBA" id="ARBA00022490"/>
    </source>
</evidence>
<keyword evidence="10" id="KW-0808">Transferase</keyword>
<evidence type="ECO:0000256" key="22">
    <source>
        <dbReference type="ARBA" id="ARBA00048679"/>
    </source>
</evidence>
<keyword evidence="19" id="KW-0539">Nucleus</keyword>
<dbReference type="InterPro" id="IPR008271">
    <property type="entry name" value="Ser/Thr_kinase_AS"/>
</dbReference>
<comment type="catalytic activity">
    <reaction evidence="22">
        <text>L-seryl-[protein] + ATP = O-phospho-L-seryl-[protein] + ADP + H(+)</text>
        <dbReference type="Rhea" id="RHEA:17989"/>
        <dbReference type="Rhea" id="RHEA-COMP:9863"/>
        <dbReference type="Rhea" id="RHEA-COMP:11604"/>
        <dbReference type="ChEBI" id="CHEBI:15378"/>
        <dbReference type="ChEBI" id="CHEBI:29999"/>
        <dbReference type="ChEBI" id="CHEBI:30616"/>
        <dbReference type="ChEBI" id="CHEBI:83421"/>
        <dbReference type="ChEBI" id="CHEBI:456216"/>
        <dbReference type="EC" id="2.7.11.1"/>
    </reaction>
</comment>
<evidence type="ECO:0000256" key="21">
    <source>
        <dbReference type="ARBA" id="ARBA00047899"/>
    </source>
</evidence>
<evidence type="ECO:0000256" key="5">
    <source>
        <dbReference type="ARBA" id="ARBA00009985"/>
    </source>
</evidence>
<keyword evidence="12" id="KW-0479">Metal-binding</keyword>
<evidence type="ECO:0000256" key="2">
    <source>
        <dbReference type="ARBA" id="ARBA00001946"/>
    </source>
</evidence>
<feature type="region of interest" description="Disordered" evidence="26">
    <location>
        <begin position="368"/>
        <end position="417"/>
    </location>
</feature>
<keyword evidence="16 24" id="KW-0067">ATP-binding</keyword>
<dbReference type="Gene3D" id="3.30.200.20">
    <property type="entry name" value="Phosphorylase Kinase, domain 1"/>
    <property type="match status" value="1"/>
</dbReference>
<keyword evidence="18" id="KW-0464">Manganese</keyword>
<evidence type="ECO:0000256" key="23">
    <source>
        <dbReference type="ARBA" id="ARBA00068788"/>
    </source>
</evidence>
<dbReference type="GO" id="GO:0004674">
    <property type="term" value="F:protein serine/threonine kinase activity"/>
    <property type="evidence" value="ECO:0007669"/>
    <property type="project" value="UniProtKB-KW"/>
</dbReference>
<evidence type="ECO:0000256" key="9">
    <source>
        <dbReference type="ARBA" id="ARBA00022553"/>
    </source>
</evidence>
<dbReference type="Gene3D" id="1.10.510.10">
    <property type="entry name" value="Transferase(Phosphotransferase) domain 1"/>
    <property type="match status" value="1"/>
</dbReference>
<comment type="similarity">
    <text evidence="5">Belongs to the protein kinase superfamily. CAMK Ser/Thr protein kinase family. LKB1 subfamily.</text>
</comment>